<evidence type="ECO:0000313" key="1">
    <source>
        <dbReference type="EMBL" id="KRY41903.1"/>
    </source>
</evidence>
<name>A0A0V1BXU9_TRISP</name>
<accession>A0A0V1BXU9</accession>
<comment type="caution">
    <text evidence="1">The sequence shown here is derived from an EMBL/GenBank/DDBJ whole genome shotgun (WGS) entry which is preliminary data.</text>
</comment>
<proteinExistence type="predicted"/>
<protein>
    <submittedName>
        <fullName evidence="1">Uncharacterized protein</fullName>
    </submittedName>
</protein>
<gene>
    <name evidence="1" type="ORF">T01_15255</name>
</gene>
<dbReference type="Proteomes" id="UP000054776">
    <property type="component" value="Unassembled WGS sequence"/>
</dbReference>
<evidence type="ECO:0000313" key="2">
    <source>
        <dbReference type="Proteomes" id="UP000054776"/>
    </source>
</evidence>
<reference evidence="1 2" key="1">
    <citation type="submission" date="2015-01" db="EMBL/GenBank/DDBJ databases">
        <title>Evolution of Trichinella species and genotypes.</title>
        <authorList>
            <person name="Korhonen P.K."/>
            <person name="Edoardo P."/>
            <person name="Giuseppe L.R."/>
            <person name="Gasser R.B."/>
        </authorList>
    </citation>
    <scope>NUCLEOTIDE SEQUENCE [LARGE SCALE GENOMIC DNA]</scope>
    <source>
        <strain evidence="1">ISS3</strain>
    </source>
</reference>
<keyword evidence="2" id="KW-1185">Reference proteome</keyword>
<dbReference type="InParanoid" id="A0A0V1BXU9"/>
<dbReference type="EMBL" id="JYDH01000006">
    <property type="protein sequence ID" value="KRY41903.1"/>
    <property type="molecule type" value="Genomic_DNA"/>
</dbReference>
<organism evidence="1 2">
    <name type="scientific">Trichinella spiralis</name>
    <name type="common">Trichina worm</name>
    <dbReference type="NCBI Taxonomy" id="6334"/>
    <lineage>
        <taxon>Eukaryota</taxon>
        <taxon>Metazoa</taxon>
        <taxon>Ecdysozoa</taxon>
        <taxon>Nematoda</taxon>
        <taxon>Enoplea</taxon>
        <taxon>Dorylaimia</taxon>
        <taxon>Trichinellida</taxon>
        <taxon>Trichinellidae</taxon>
        <taxon>Trichinella</taxon>
    </lineage>
</organism>
<sequence>MKIYWQPEEILGMFRIESSRGKVPVGLTILLNFIKYHQINKNSKALNIRKLTNDNDHQMRKKNDK</sequence>
<dbReference type="AlphaFoldDB" id="A0A0V1BXU9"/>